<sequence>MNFTEDELSRRIPVWYALSDLFTARELQDYDYKWMAEVLNASGYSRETLFEILDEEVAPALLGNLLFNPTPVIDGWEQKEVKDLVLRHLNKKLALIEWFIPHVFLLKKRQNIIRKERALLSEALDEY</sequence>
<evidence type="ECO:0000313" key="3">
    <source>
        <dbReference type="Proteomes" id="UP000255087"/>
    </source>
</evidence>
<evidence type="ECO:0000259" key="1">
    <source>
        <dbReference type="Pfam" id="PF23296"/>
    </source>
</evidence>
<evidence type="ECO:0000313" key="2">
    <source>
        <dbReference type="EMBL" id="SUP80192.1"/>
    </source>
</evidence>
<organism evidence="2 3">
    <name type="scientific">Yersinia pseudotuberculosis</name>
    <dbReference type="NCBI Taxonomy" id="633"/>
    <lineage>
        <taxon>Bacteria</taxon>
        <taxon>Pseudomonadati</taxon>
        <taxon>Pseudomonadota</taxon>
        <taxon>Gammaproteobacteria</taxon>
        <taxon>Enterobacterales</taxon>
        <taxon>Yersiniaceae</taxon>
        <taxon>Yersinia</taxon>
    </lineage>
</organism>
<dbReference type="Proteomes" id="UP000255087">
    <property type="component" value="Unassembled WGS sequence"/>
</dbReference>
<name>A0A0T9M794_YERPU</name>
<protein>
    <recommendedName>
        <fullName evidence="1">DUF7079 domain-containing protein</fullName>
    </recommendedName>
</protein>
<dbReference type="InterPro" id="IPR055507">
    <property type="entry name" value="DUF7079"/>
</dbReference>
<reference evidence="2 3" key="1">
    <citation type="submission" date="2018-06" db="EMBL/GenBank/DDBJ databases">
        <authorList>
            <consortium name="Pathogen Informatics"/>
            <person name="Doyle S."/>
        </authorList>
    </citation>
    <scope>NUCLEOTIDE SEQUENCE [LARGE SCALE GENOMIC DNA]</scope>
    <source>
        <strain evidence="2 3">NCTC8580</strain>
    </source>
</reference>
<accession>A0A0T9M794</accession>
<feature type="domain" description="DUF7079" evidence="1">
    <location>
        <begin position="10"/>
        <end position="100"/>
    </location>
</feature>
<dbReference type="AlphaFoldDB" id="A0A0T9M794"/>
<dbReference type="Pfam" id="PF23296">
    <property type="entry name" value="DUF7079"/>
    <property type="match status" value="1"/>
</dbReference>
<proteinExistence type="predicted"/>
<dbReference type="GeneID" id="96663232"/>
<dbReference type="EMBL" id="UHJC01000001">
    <property type="protein sequence ID" value="SUP80192.1"/>
    <property type="molecule type" value="Genomic_DNA"/>
</dbReference>
<gene>
    <name evidence="2" type="ORF">NCTC8580_00234</name>
</gene>
<dbReference type="RefSeq" id="WP_025381758.1">
    <property type="nucleotide sequence ID" value="NZ_NCLF01000013.1"/>
</dbReference>